<accession>A0A383DB09</accession>
<sequence length="52" mass="5744">MKSIERKDLSTEQQNVNSSAIDNKSIASILSIINDEDQTIAKKVKSAIPEIE</sequence>
<gene>
    <name evidence="1" type="ORF">METZ01_LOCUS494385</name>
</gene>
<dbReference type="Gene3D" id="3.40.50.10490">
    <property type="entry name" value="Glucose-6-phosphate isomerase like protein, domain 1"/>
    <property type="match status" value="1"/>
</dbReference>
<organism evidence="1">
    <name type="scientific">marine metagenome</name>
    <dbReference type="NCBI Taxonomy" id="408172"/>
    <lineage>
        <taxon>unclassified sequences</taxon>
        <taxon>metagenomes</taxon>
        <taxon>ecological metagenomes</taxon>
    </lineage>
</organism>
<dbReference type="AlphaFoldDB" id="A0A383DB09"/>
<feature type="non-terminal residue" evidence="1">
    <location>
        <position position="52"/>
    </location>
</feature>
<evidence type="ECO:0000313" key="1">
    <source>
        <dbReference type="EMBL" id="SVE41531.1"/>
    </source>
</evidence>
<protein>
    <recommendedName>
        <fullName evidence="2">N-acetylmuramic acid 6-phosphate etherase</fullName>
    </recommendedName>
</protein>
<evidence type="ECO:0008006" key="2">
    <source>
        <dbReference type="Google" id="ProtNLM"/>
    </source>
</evidence>
<reference evidence="1" key="1">
    <citation type="submission" date="2018-05" db="EMBL/GenBank/DDBJ databases">
        <authorList>
            <person name="Lanie J.A."/>
            <person name="Ng W.-L."/>
            <person name="Kazmierczak K.M."/>
            <person name="Andrzejewski T.M."/>
            <person name="Davidsen T.M."/>
            <person name="Wayne K.J."/>
            <person name="Tettelin H."/>
            <person name="Glass J.I."/>
            <person name="Rusch D."/>
            <person name="Podicherti R."/>
            <person name="Tsui H.-C.T."/>
            <person name="Winkler M.E."/>
        </authorList>
    </citation>
    <scope>NUCLEOTIDE SEQUENCE</scope>
</reference>
<dbReference type="EMBL" id="UINC01215708">
    <property type="protein sequence ID" value="SVE41531.1"/>
    <property type="molecule type" value="Genomic_DNA"/>
</dbReference>
<proteinExistence type="predicted"/>
<name>A0A383DB09_9ZZZZ</name>